<organism evidence="1 2">
    <name type="scientific">Oryzias melastigma</name>
    <name type="common">Marine medaka</name>
    <dbReference type="NCBI Taxonomy" id="30732"/>
    <lineage>
        <taxon>Eukaryota</taxon>
        <taxon>Metazoa</taxon>
        <taxon>Chordata</taxon>
        <taxon>Craniata</taxon>
        <taxon>Vertebrata</taxon>
        <taxon>Euteleostomi</taxon>
        <taxon>Actinopterygii</taxon>
        <taxon>Neopterygii</taxon>
        <taxon>Teleostei</taxon>
        <taxon>Neoteleostei</taxon>
        <taxon>Acanthomorphata</taxon>
        <taxon>Ovalentaria</taxon>
        <taxon>Atherinomorphae</taxon>
        <taxon>Beloniformes</taxon>
        <taxon>Adrianichthyidae</taxon>
        <taxon>Oryziinae</taxon>
        <taxon>Oryzias</taxon>
    </lineage>
</organism>
<dbReference type="EMBL" id="WKFB01000518">
    <property type="protein sequence ID" value="KAF6720676.1"/>
    <property type="molecule type" value="Genomic_DNA"/>
</dbReference>
<gene>
    <name evidence="1" type="ORF">FQA47_006097</name>
</gene>
<comment type="caution">
    <text evidence="1">The sequence shown here is derived from an EMBL/GenBank/DDBJ whole genome shotgun (WGS) entry which is preliminary data.</text>
</comment>
<evidence type="ECO:0000313" key="2">
    <source>
        <dbReference type="Proteomes" id="UP000646548"/>
    </source>
</evidence>
<evidence type="ECO:0000313" key="1">
    <source>
        <dbReference type="EMBL" id="KAF6720676.1"/>
    </source>
</evidence>
<accession>A0A834F4N1</accession>
<name>A0A834F4N1_ORYME</name>
<protein>
    <submittedName>
        <fullName evidence="1">Uncharacterized protein</fullName>
    </submittedName>
</protein>
<sequence length="71" mass="7746">MLEAHPLFAAASLKLSSWTETGRSIPGTLRFRFSVRAVAGASCGLERRCGRRSELRRAAAAESELRKVDPS</sequence>
<reference evidence="1" key="1">
    <citation type="journal article" name="BMC Genomics">
        <title>Long-read sequencing and de novo genome assembly of marine medaka (Oryzias melastigma).</title>
        <authorList>
            <person name="Liang P."/>
            <person name="Saqib H.S.A."/>
            <person name="Ni X."/>
            <person name="Shen Y."/>
        </authorList>
    </citation>
    <scope>NUCLEOTIDE SEQUENCE</scope>
    <source>
        <strain evidence="1">Bigg-433</strain>
    </source>
</reference>
<dbReference type="AlphaFoldDB" id="A0A834F4N1"/>
<dbReference type="Proteomes" id="UP000646548">
    <property type="component" value="Unassembled WGS sequence"/>
</dbReference>
<proteinExistence type="predicted"/>